<dbReference type="Pfam" id="PF03171">
    <property type="entry name" value="2OG-FeII_Oxy"/>
    <property type="match status" value="1"/>
</dbReference>
<dbReference type="Proteomes" id="UP001152795">
    <property type="component" value="Unassembled WGS sequence"/>
</dbReference>
<dbReference type="SUPFAM" id="SSF51197">
    <property type="entry name" value="Clavaminate synthase-like"/>
    <property type="match status" value="1"/>
</dbReference>
<gene>
    <name evidence="2" type="ORF">PACLA_8A052015</name>
</gene>
<dbReference type="GO" id="GO:0046872">
    <property type="term" value="F:metal ion binding"/>
    <property type="evidence" value="ECO:0007669"/>
    <property type="project" value="UniProtKB-KW"/>
</dbReference>
<dbReference type="AlphaFoldDB" id="A0A7D9HTT3"/>
<evidence type="ECO:0000256" key="1">
    <source>
        <dbReference type="RuleBase" id="RU003682"/>
    </source>
</evidence>
<dbReference type="OrthoDB" id="288590at2759"/>
<dbReference type="InterPro" id="IPR027443">
    <property type="entry name" value="IPNS-like_sf"/>
</dbReference>
<dbReference type="InterPro" id="IPR005123">
    <property type="entry name" value="Oxoglu/Fe-dep_dioxygenase_dom"/>
</dbReference>
<proteinExistence type="inferred from homology"/>
<keyword evidence="1" id="KW-0408">Iron</keyword>
<sequence>MASAIPVVDFSSHNILNSENFDETNPEINKLAQEIYDAFTTVGFVHIKNHGIPESEISELFKVGEKFFKLSSEEKEKFARGLTTVNHGYVAAGVEMTDPSKPTDFKEAFNVTEPFNNELPWPDGECSDFKPTVNSFFRTCGKLSLGILDLISLGLKLEDRKLLRRTHRKFGTLESKTTLRLLYYPVMTELKEGQVRLGEHGDYGTITLLFQDQTGGLEILQKEGFVPARPIEGTILVNIGDLLQRWTNDKLVSTIHRVVVPHEELRRLTARQSMAFFVHPDNDVIIECLDNSGHYPPITSLEYLNQRLFATYL</sequence>
<evidence type="ECO:0000313" key="2">
    <source>
        <dbReference type="EMBL" id="CAB3991797.1"/>
    </source>
</evidence>
<organism evidence="2 3">
    <name type="scientific">Paramuricea clavata</name>
    <name type="common">Red gorgonian</name>
    <name type="synonym">Violescent sea-whip</name>
    <dbReference type="NCBI Taxonomy" id="317549"/>
    <lineage>
        <taxon>Eukaryota</taxon>
        <taxon>Metazoa</taxon>
        <taxon>Cnidaria</taxon>
        <taxon>Anthozoa</taxon>
        <taxon>Octocorallia</taxon>
        <taxon>Malacalcyonacea</taxon>
        <taxon>Plexauridae</taxon>
        <taxon>Paramuricea</taxon>
    </lineage>
</organism>
<dbReference type="PRINTS" id="PR00682">
    <property type="entry name" value="IPNSYNTHASE"/>
</dbReference>
<dbReference type="EMBL" id="CACRXK020001918">
    <property type="protein sequence ID" value="CAB3991797.1"/>
    <property type="molecule type" value="Genomic_DNA"/>
</dbReference>
<accession>A0A7D9HTT3</accession>
<keyword evidence="1" id="KW-0560">Oxidoreductase</keyword>
<name>A0A7D9HTT3_PARCT</name>
<protein>
    <submittedName>
        <fullName evidence="2">UPF0676 -like</fullName>
    </submittedName>
</protein>
<dbReference type="PANTHER" id="PTHR47990">
    <property type="entry name" value="2-OXOGLUTARATE (2OG) AND FE(II)-DEPENDENT OXYGENASE SUPERFAMILY PROTEIN-RELATED"/>
    <property type="match status" value="1"/>
</dbReference>
<dbReference type="Pfam" id="PF14226">
    <property type="entry name" value="DIOX_N"/>
    <property type="match status" value="1"/>
</dbReference>
<comment type="caution">
    <text evidence="2">The sequence shown here is derived from an EMBL/GenBank/DDBJ whole genome shotgun (WGS) entry which is preliminary data.</text>
</comment>
<dbReference type="GO" id="GO:0016491">
    <property type="term" value="F:oxidoreductase activity"/>
    <property type="evidence" value="ECO:0007669"/>
    <property type="project" value="UniProtKB-KW"/>
</dbReference>
<dbReference type="InterPro" id="IPR044861">
    <property type="entry name" value="IPNS-like_FE2OG_OXY"/>
</dbReference>
<dbReference type="Gene3D" id="2.60.120.330">
    <property type="entry name" value="B-lactam Antibiotic, Isopenicillin N Synthase, Chain"/>
    <property type="match status" value="1"/>
</dbReference>
<evidence type="ECO:0000313" key="3">
    <source>
        <dbReference type="Proteomes" id="UP001152795"/>
    </source>
</evidence>
<dbReference type="InterPro" id="IPR050231">
    <property type="entry name" value="Iron_ascorbate_oxido_reductase"/>
</dbReference>
<dbReference type="PROSITE" id="PS51471">
    <property type="entry name" value="FE2OG_OXY"/>
    <property type="match status" value="1"/>
</dbReference>
<dbReference type="InterPro" id="IPR026992">
    <property type="entry name" value="DIOX_N"/>
</dbReference>
<comment type="similarity">
    <text evidence="1">Belongs to the iron/ascorbate-dependent oxidoreductase family.</text>
</comment>
<keyword evidence="3" id="KW-1185">Reference proteome</keyword>
<dbReference type="FunFam" id="2.60.120.330:FF:000038">
    <property type="entry name" value="Si:dkey-10o6.2"/>
    <property type="match status" value="1"/>
</dbReference>
<keyword evidence="1" id="KW-0479">Metal-binding</keyword>
<reference evidence="2" key="1">
    <citation type="submission" date="2020-04" db="EMBL/GenBank/DDBJ databases">
        <authorList>
            <person name="Alioto T."/>
            <person name="Alioto T."/>
            <person name="Gomez Garrido J."/>
        </authorList>
    </citation>
    <scope>NUCLEOTIDE SEQUENCE</scope>
    <source>
        <strain evidence="2">A484AB</strain>
    </source>
</reference>